<dbReference type="Proteomes" id="UP001246858">
    <property type="component" value="Unassembled WGS sequence"/>
</dbReference>
<comment type="caution">
    <text evidence="1">The sequence shown here is derived from an EMBL/GenBank/DDBJ whole genome shotgun (WGS) entry which is preliminary data.</text>
</comment>
<sequence length="1159" mass="128789">MSALEQYLTANYDEVSEKDYITIIDAYVDKISPYLKAGDDLSNKEQTGLIKEFMDELIAAQKIAEPWVDPKKNETYIACPFGYLATDHVGYLSYDVEEQIKQYKRLLLQNDNKGPEVGNPIVDVQYWLYPNGDMNAGINVSEMGRITAEYVFGNSIFIQTSKNRGGSMSYQSMQKPDLIDWYLSPSSFSVNPRYLIGEDGCERMFPANFATSEFRFFQIVRGDTVETSYESDKKIPGPVIRRGFAYEYNALWQPLGHTLGQIIYSLPLAPGEVIKIGIIDWKRNAEDTRTEDTSESEDLTHDTYRDRNILETVKGAISEWQRGGNVMGGNSGGAGVSYGIPIFGAAAGNAHSFGGGYSTSSGDRDLTVSTVQQVNDAFSQHSTSIRELRSTVVIQSDQQEFARAETRVIANNNHSHALTMLYYEVLRHYKVTTQFTRRRNVLLVEYPALNFGYYFDIWKNKQVLMQFLKDESLKSGFDVIERFMGLYLLEVQKPNAIAPPDPVDYLFGTLNITITTGQDGGDGDVRIDCLLKNGTLINVGYPFSADNNDKTKLDTSGVNDHEPGTPDNYFGCVFSGQSIPVKYGDIDEFIISYRGNRNGIGAWDLAHLKISGFISGNGEIGKEILLLDIPVARRMNPSEPNQPAANINDYGDRDPIRLKAIQPVSPPPLPARDDNMSAYNQLSNEEKILGEKLKAHLIQNADYYSRLIWLSEDMNDRARRFEQINVDDYKLIDIIENRPIDVLGNYVVFPSGYKSKMHEMDSEEKEFYLHNRAKSEKLMTLPTRGVFAEAKLGNCNASEVIDNTRFWDWQQSPIMEKAPDIDAISTASRNVTQNLTPTPFPQPIVNIVNPTPAPDPGAMAGALALLGKSDIFRDMSMTTEVTDLLKKLSDNSVSFAEAANQAREILDKQNSGSNNNGNSGNNGSPNNSGNAGSTDSGAKPPIPTAEQKENQQLDNTEKKLDIAKQHLTPKQQQEVREKVKQDLVEDVKPIYITLHTSDGGGVVNIRVPADYDINQEYQGKLPFTGGTATAKTKLNSGTFHIKAEGLVPSFEGREYIRKLPGYSNPNGVYYFETSCNFDFKGTKSIALNGLITLSEPVEVVLYADINGKISAEFNAGVEFPIEIAKVSLGTKVAAEVGGKAGFKLTYKVYSITGMSLKQQ</sequence>
<keyword evidence="2" id="KW-1185">Reference proteome</keyword>
<protein>
    <submittedName>
        <fullName evidence="1">Uncharacterized protein</fullName>
    </submittedName>
</protein>
<gene>
    <name evidence="1" type="ORF">J2X78_004979</name>
</gene>
<organism evidence="1 2">
    <name type="scientific">Pedobacter africanus</name>
    <dbReference type="NCBI Taxonomy" id="151894"/>
    <lineage>
        <taxon>Bacteria</taxon>
        <taxon>Pseudomonadati</taxon>
        <taxon>Bacteroidota</taxon>
        <taxon>Sphingobacteriia</taxon>
        <taxon>Sphingobacteriales</taxon>
        <taxon>Sphingobacteriaceae</taxon>
        <taxon>Pedobacter</taxon>
    </lineage>
</organism>
<accession>A0ACC6L4G1</accession>
<dbReference type="EMBL" id="JAVDTF010000006">
    <property type="protein sequence ID" value="MDR6786386.1"/>
    <property type="molecule type" value="Genomic_DNA"/>
</dbReference>
<proteinExistence type="predicted"/>
<evidence type="ECO:0000313" key="2">
    <source>
        <dbReference type="Proteomes" id="UP001246858"/>
    </source>
</evidence>
<name>A0ACC6L4G1_9SPHI</name>
<reference evidence="1" key="1">
    <citation type="submission" date="2023-07" db="EMBL/GenBank/DDBJ databases">
        <title>Sorghum-associated microbial communities from plants grown in Nebraska, USA.</title>
        <authorList>
            <person name="Schachtman D."/>
        </authorList>
    </citation>
    <scope>NUCLEOTIDE SEQUENCE</scope>
    <source>
        <strain evidence="1">2697</strain>
    </source>
</reference>
<evidence type="ECO:0000313" key="1">
    <source>
        <dbReference type="EMBL" id="MDR6786386.1"/>
    </source>
</evidence>